<gene>
    <name evidence="7" type="ORF">SAMN05421684_1017</name>
</gene>
<organism evidence="7 8">
    <name type="scientific">Asanoa ishikariensis</name>
    <dbReference type="NCBI Taxonomy" id="137265"/>
    <lineage>
        <taxon>Bacteria</taxon>
        <taxon>Bacillati</taxon>
        <taxon>Actinomycetota</taxon>
        <taxon>Actinomycetes</taxon>
        <taxon>Micromonosporales</taxon>
        <taxon>Micromonosporaceae</taxon>
        <taxon>Asanoa</taxon>
    </lineage>
</organism>
<keyword evidence="8" id="KW-1185">Reference proteome</keyword>
<dbReference type="SUPFAM" id="SSF52172">
    <property type="entry name" value="CheY-like"/>
    <property type="match status" value="1"/>
</dbReference>
<dbReference type="Pfam" id="PF00196">
    <property type="entry name" value="GerE"/>
    <property type="match status" value="1"/>
</dbReference>
<dbReference type="RefSeq" id="WP_090787815.1">
    <property type="nucleotide sequence ID" value="NZ_BOND01000017.1"/>
</dbReference>
<evidence type="ECO:0000259" key="6">
    <source>
        <dbReference type="PROSITE" id="PS50110"/>
    </source>
</evidence>
<name>A0A1H3LY00_9ACTN</name>
<feature type="domain" description="Response regulatory" evidence="6">
    <location>
        <begin position="20"/>
        <end position="131"/>
    </location>
</feature>
<dbReference type="GO" id="GO:0000160">
    <property type="term" value="P:phosphorelay signal transduction system"/>
    <property type="evidence" value="ECO:0007669"/>
    <property type="project" value="InterPro"/>
</dbReference>
<dbReference type="Gene3D" id="3.40.50.2300">
    <property type="match status" value="1"/>
</dbReference>
<dbReference type="STRING" id="137265.SAMN05421684_1017"/>
<dbReference type="InterPro" id="IPR000792">
    <property type="entry name" value="Tscrpt_reg_LuxR_C"/>
</dbReference>
<keyword evidence="4" id="KW-0804">Transcription</keyword>
<dbReference type="Pfam" id="PF00072">
    <property type="entry name" value="Response_reg"/>
    <property type="match status" value="1"/>
</dbReference>
<keyword evidence="3" id="KW-0238">DNA-binding</keyword>
<protein>
    <submittedName>
        <fullName evidence="7">Two component transcriptional regulator, LuxR family</fullName>
    </submittedName>
</protein>
<keyword evidence="2" id="KW-0805">Transcription regulation</keyword>
<proteinExistence type="predicted"/>
<dbReference type="CDD" id="cd17535">
    <property type="entry name" value="REC_NarL-like"/>
    <property type="match status" value="1"/>
</dbReference>
<evidence type="ECO:0000256" key="4">
    <source>
        <dbReference type="ARBA" id="ARBA00023163"/>
    </source>
</evidence>
<accession>A0A1H3LY00</accession>
<evidence type="ECO:0000256" key="3">
    <source>
        <dbReference type="ARBA" id="ARBA00023125"/>
    </source>
</evidence>
<evidence type="ECO:0000256" key="2">
    <source>
        <dbReference type="ARBA" id="ARBA00023015"/>
    </source>
</evidence>
<dbReference type="SMART" id="SM00448">
    <property type="entry name" value="REC"/>
    <property type="match status" value="1"/>
</dbReference>
<evidence type="ECO:0000313" key="8">
    <source>
        <dbReference type="Proteomes" id="UP000199632"/>
    </source>
</evidence>
<dbReference type="InterPro" id="IPR016032">
    <property type="entry name" value="Sig_transdc_resp-reg_C-effctor"/>
</dbReference>
<dbReference type="GO" id="GO:0006355">
    <property type="term" value="P:regulation of DNA-templated transcription"/>
    <property type="evidence" value="ECO:0007669"/>
    <property type="project" value="InterPro"/>
</dbReference>
<dbReference type="AlphaFoldDB" id="A0A1H3LY00"/>
<keyword evidence="1 5" id="KW-0597">Phosphoprotein</keyword>
<dbReference type="Gene3D" id="1.10.10.10">
    <property type="entry name" value="Winged helix-like DNA-binding domain superfamily/Winged helix DNA-binding domain"/>
    <property type="match status" value="1"/>
</dbReference>
<evidence type="ECO:0000256" key="5">
    <source>
        <dbReference type="PROSITE-ProRule" id="PRU00169"/>
    </source>
</evidence>
<dbReference type="InterPro" id="IPR039420">
    <property type="entry name" value="WalR-like"/>
</dbReference>
<dbReference type="GO" id="GO:0003677">
    <property type="term" value="F:DNA binding"/>
    <property type="evidence" value="ECO:0007669"/>
    <property type="project" value="UniProtKB-KW"/>
</dbReference>
<reference evidence="8" key="1">
    <citation type="submission" date="2016-10" db="EMBL/GenBank/DDBJ databases">
        <authorList>
            <person name="Varghese N."/>
            <person name="Submissions S."/>
        </authorList>
    </citation>
    <scope>NUCLEOTIDE SEQUENCE [LARGE SCALE GENOMIC DNA]</scope>
    <source>
        <strain evidence="8">DSM 44718</strain>
    </source>
</reference>
<dbReference type="EMBL" id="FNQB01000001">
    <property type="protein sequence ID" value="SDY68695.1"/>
    <property type="molecule type" value="Genomic_DNA"/>
</dbReference>
<dbReference type="OrthoDB" id="3171335at2"/>
<dbReference type="Proteomes" id="UP000199632">
    <property type="component" value="Unassembled WGS sequence"/>
</dbReference>
<dbReference type="InterPro" id="IPR036388">
    <property type="entry name" value="WH-like_DNA-bd_sf"/>
</dbReference>
<dbReference type="SUPFAM" id="SSF46894">
    <property type="entry name" value="C-terminal effector domain of the bipartite response regulators"/>
    <property type="match status" value="1"/>
</dbReference>
<evidence type="ECO:0000313" key="7">
    <source>
        <dbReference type="EMBL" id="SDY68695.1"/>
    </source>
</evidence>
<dbReference type="PROSITE" id="PS50110">
    <property type="entry name" value="RESPONSE_REGULATORY"/>
    <property type="match status" value="1"/>
</dbReference>
<dbReference type="PANTHER" id="PTHR43214:SF24">
    <property type="entry name" value="TRANSCRIPTIONAL REGULATORY PROTEIN NARL-RELATED"/>
    <property type="match status" value="1"/>
</dbReference>
<dbReference type="PANTHER" id="PTHR43214">
    <property type="entry name" value="TWO-COMPONENT RESPONSE REGULATOR"/>
    <property type="match status" value="1"/>
</dbReference>
<dbReference type="InterPro" id="IPR058245">
    <property type="entry name" value="NreC/VraR/RcsB-like_REC"/>
</dbReference>
<feature type="modified residue" description="4-aspartylphosphate" evidence="5">
    <location>
        <position position="68"/>
    </location>
</feature>
<dbReference type="InterPro" id="IPR011006">
    <property type="entry name" value="CheY-like_superfamily"/>
</dbReference>
<sequence length="240" mass="25789">MDADTVASGMIYGSGGARTTVAIVDDHPVVLEGVRSWLAADPRLEVVATGDNVDAVLAAGPTDVILLDLRLHGRMAIDKVSELSAAGQRVVVYSEHHEPSTILAVLDAGAVAFLAKHEGRDHCVETVLAAAADRPYVPPSLAGAMVGDRRSSRPALSDKEREALLLWFQSMSKASVAKRMQISEHTVKQYVDRARIKYARAGRPAATKSALLARAIEDGLIRPEEIVTYRSYASTDRPLP</sequence>
<dbReference type="InterPro" id="IPR001789">
    <property type="entry name" value="Sig_transdc_resp-reg_receiver"/>
</dbReference>
<dbReference type="SMART" id="SM00421">
    <property type="entry name" value="HTH_LUXR"/>
    <property type="match status" value="1"/>
</dbReference>
<evidence type="ECO:0000256" key="1">
    <source>
        <dbReference type="ARBA" id="ARBA00022553"/>
    </source>
</evidence>